<dbReference type="InterPro" id="IPR041248">
    <property type="entry name" value="YDG"/>
</dbReference>
<comment type="caution">
    <text evidence="6">The sequence shown here is derived from an EMBL/GenBank/DDBJ whole genome shotgun (WGS) entry which is preliminary data.</text>
</comment>
<keyword evidence="3 4" id="KW-0732">Signal</keyword>
<dbReference type="NCBIfam" id="TIGR01901">
    <property type="entry name" value="adhes_NPXG"/>
    <property type="match status" value="1"/>
</dbReference>
<organism evidence="6 7">
    <name type="scientific">Sulfurospirillum tamanense</name>
    <dbReference type="NCBI Taxonomy" id="2813362"/>
    <lineage>
        <taxon>Bacteria</taxon>
        <taxon>Pseudomonadati</taxon>
        <taxon>Campylobacterota</taxon>
        <taxon>Epsilonproteobacteria</taxon>
        <taxon>Campylobacterales</taxon>
        <taxon>Sulfurospirillaceae</taxon>
        <taxon>Sulfurospirillum</taxon>
    </lineage>
</organism>
<dbReference type="EMBL" id="JAFHKK010000021">
    <property type="protein sequence ID" value="MBN2965005.1"/>
    <property type="molecule type" value="Genomic_DNA"/>
</dbReference>
<accession>A0ABS2WTN1</accession>
<dbReference type="SMART" id="SM00912">
    <property type="entry name" value="Haemagg_act"/>
    <property type="match status" value="1"/>
</dbReference>
<keyword evidence="2" id="KW-0964">Secreted</keyword>
<sequence length="1235" mass="126040">MKFSLDYSSRFRILKGGKIALVVSAVVASASLLQAAPSGGVVTSGSANITQSGAVTTITQSTQKAAINWTDFSIKANETVNFVQPSANAIALNRVVGNERSVIDGALSANGQVWLLNSNGVLFGKNASINTAGLLATTSSLSDADFNAGNYTFSGASNNAILNLGTITISSEGYAILSGKEVQNQGSIHALRGDVHLVGADTVSINLNGNSLLNLTVNKGVLDALVKNSGSIQADGGEVYLTTNAVDELLKGVVNSTGIIEARSLEDAKGKIVLFAHGGSAHVDGTLDASGGFIETSGKSLHVEDSTIIKTAKWLIDPDNITIESAGGGVGGESVSATAIQNALSTADIELQAVYDITVNENITWATATQLKLTAGDEIYVNAAIENTNTTNGGVYFNAANVRDKVIFNANGKVIIHNVNQLQWMNQALAGKYELGSDIDASVTSGWNVGDHDNNAGTANVAMGFVPIGDNVNRFSGSFNGLGHTIAGLFINRPTTSGVGFFGYINNGATIQNVGVTSIDITGISSVGGLVGYIHSGTINNSYASGNVMGKNPSSYAGGLVGYILSGTINNSYAGGSVRGDGGGIGGLVGGGSATITNSYATGSVTGTDYLGGLMGLTASTVTITNSYATGMVTGNEGASHVGGLMGRKEGGVITNSFWDTQTTGQATSVGGGVGKTTAQMQTLSTFAGWDITGTDGAYPTLTLGGATIWTMSPINLSYSLSTQNHTYNGSIYNLADFWSASSIFGASYASWVLGTDYTFIYDSSSTTGFKNAGTYSNITIDILKSGYTEAGIGNTAGALTIAQKALTISGITASNKTYDGLLTATVNTASVAKTGLIDGDTLTVSSSGVFTDKNAGTGKTVTLTNTYAGADKDNYIITDQTTATADIAQKALTISGISASNKTYDGLLTATVNTASVIKTGLIDGDTLTVSSSGVFTDKNAGTGKTVTLTNTYGGADVNNYAITDQTTTTADIAQKALTISGISASNKTYDGLLTATVNTASVIKTGLIDGDTLTVSSSGVFTDKNAGTGKTVTLTNTYAGADKDNYIITDQTTATADIAQKALTISGLVADNKIYDGTTSVVMTNWGSLSGLVGTETLTLGHGTASFENAEVGNSKTVTAIDYTLSDGDNGGVVGNYLLALNTATTTANITSATPTPQPNPQPTPPTPDVSHIENGTASLVSTAFVQQMQQSPQAFAPVVAASGPLPFWGNGNIAIINGGVRLPDYVDQEETR</sequence>
<evidence type="ECO:0000259" key="5">
    <source>
        <dbReference type="SMART" id="SM00912"/>
    </source>
</evidence>
<dbReference type="Pfam" id="PF18657">
    <property type="entry name" value="YDG"/>
    <property type="match status" value="4"/>
</dbReference>
<evidence type="ECO:0000313" key="6">
    <source>
        <dbReference type="EMBL" id="MBN2965005.1"/>
    </source>
</evidence>
<evidence type="ECO:0000256" key="2">
    <source>
        <dbReference type="ARBA" id="ARBA00022525"/>
    </source>
</evidence>
<name>A0ABS2WTN1_9BACT</name>
<dbReference type="InterPro" id="IPR008638">
    <property type="entry name" value="FhaB/CdiA-like_TPS"/>
</dbReference>
<evidence type="ECO:0000313" key="7">
    <source>
        <dbReference type="Proteomes" id="UP000703590"/>
    </source>
</evidence>
<protein>
    <submittedName>
        <fullName evidence="6">Filamentous hemagglutinin N-terminal domain-containing protein</fullName>
    </submittedName>
</protein>
<keyword evidence="7" id="KW-1185">Reference proteome</keyword>
<dbReference type="InterPro" id="IPR011050">
    <property type="entry name" value="Pectin_lyase_fold/virulence"/>
</dbReference>
<comment type="subcellular location">
    <subcellularLocation>
        <location evidence="1">Secreted</location>
    </subcellularLocation>
</comment>
<dbReference type="Gene3D" id="2.160.20.110">
    <property type="match status" value="1"/>
</dbReference>
<dbReference type="PANTHER" id="PTHR12338:SF8">
    <property type="entry name" value="HEME_HEMOPEXIN-BINDING PROTEIN"/>
    <property type="match status" value="1"/>
</dbReference>
<dbReference type="PANTHER" id="PTHR12338">
    <property type="entry name" value="AUTOTRANSPORTER"/>
    <property type="match status" value="1"/>
</dbReference>
<dbReference type="InterPro" id="IPR050909">
    <property type="entry name" value="Bact_Autotransporter_VF"/>
</dbReference>
<dbReference type="Pfam" id="PF05860">
    <property type="entry name" value="TPS"/>
    <property type="match status" value="1"/>
</dbReference>
<feature type="domain" description="Filamentous haemagglutinin FhaB/tRNA nuclease CdiA-like TPS" evidence="5">
    <location>
        <begin position="33"/>
        <end position="145"/>
    </location>
</feature>
<reference evidence="6" key="1">
    <citation type="submission" date="2021-02" db="EMBL/GenBank/DDBJ databases">
        <title>Sulfurospirillum tamanensis sp. nov.</title>
        <authorList>
            <person name="Frolova A."/>
            <person name="Merkel A."/>
            <person name="Slobodkin A."/>
        </authorList>
    </citation>
    <scope>NUCLEOTIDE SEQUENCE</scope>
    <source>
        <strain evidence="6">T05b</strain>
    </source>
</reference>
<dbReference type="Proteomes" id="UP000703590">
    <property type="component" value="Unassembled WGS sequence"/>
</dbReference>
<dbReference type="SUPFAM" id="SSF51126">
    <property type="entry name" value="Pectin lyase-like"/>
    <property type="match status" value="1"/>
</dbReference>
<evidence type="ECO:0000256" key="4">
    <source>
        <dbReference type="SAM" id="SignalP"/>
    </source>
</evidence>
<dbReference type="Gene3D" id="2.160.20.10">
    <property type="entry name" value="Single-stranded right-handed beta-helix, Pectin lyase-like"/>
    <property type="match status" value="1"/>
</dbReference>
<gene>
    <name evidence="6" type="ORF">JWV37_09455</name>
</gene>
<proteinExistence type="predicted"/>
<evidence type="ECO:0000256" key="1">
    <source>
        <dbReference type="ARBA" id="ARBA00004613"/>
    </source>
</evidence>
<dbReference type="InterPro" id="IPR012334">
    <property type="entry name" value="Pectin_lyas_fold"/>
</dbReference>
<feature type="signal peptide" evidence="4">
    <location>
        <begin position="1"/>
        <end position="35"/>
    </location>
</feature>
<feature type="chain" id="PRO_5046266871" evidence="4">
    <location>
        <begin position="36"/>
        <end position="1235"/>
    </location>
</feature>
<evidence type="ECO:0000256" key="3">
    <source>
        <dbReference type="ARBA" id="ARBA00022729"/>
    </source>
</evidence>
<dbReference type="RefSeq" id="WP_205459551.1">
    <property type="nucleotide sequence ID" value="NZ_JAFHKK010000021.1"/>
</dbReference>
<reference evidence="6" key="2">
    <citation type="submission" date="2021-02" db="EMBL/GenBank/DDBJ databases">
        <authorList>
            <person name="Merkel A.Y."/>
        </authorList>
    </citation>
    <scope>NUCLEOTIDE SEQUENCE</scope>
    <source>
        <strain evidence="6">T05b</strain>
    </source>
</reference>